<evidence type="ECO:0000256" key="9">
    <source>
        <dbReference type="ARBA" id="ARBA00025772"/>
    </source>
</evidence>
<evidence type="ECO:0000256" key="7">
    <source>
        <dbReference type="ARBA" id="ARBA00022989"/>
    </source>
</evidence>
<keyword evidence="6 11" id="KW-0812">Transmembrane</keyword>
<keyword evidence="7 11" id="KW-1133">Transmembrane helix</keyword>
<dbReference type="Pfam" id="PF12019">
    <property type="entry name" value="GspH"/>
    <property type="match status" value="1"/>
</dbReference>
<evidence type="ECO:0000256" key="5">
    <source>
        <dbReference type="ARBA" id="ARBA00022519"/>
    </source>
</evidence>
<evidence type="ECO:0000259" key="12">
    <source>
        <dbReference type="Pfam" id="PF12019"/>
    </source>
</evidence>
<keyword evidence="14" id="KW-1185">Reference proteome</keyword>
<evidence type="ECO:0000256" key="4">
    <source>
        <dbReference type="ARBA" id="ARBA00022481"/>
    </source>
</evidence>
<evidence type="ECO:0000256" key="1">
    <source>
        <dbReference type="ARBA" id="ARBA00004377"/>
    </source>
</evidence>
<dbReference type="Proteomes" id="UP000297535">
    <property type="component" value="Unassembled WGS sequence"/>
</dbReference>
<keyword evidence="5" id="KW-0997">Cell inner membrane</keyword>
<dbReference type="NCBIfam" id="TIGR02532">
    <property type="entry name" value="IV_pilin_GFxxxE"/>
    <property type="match status" value="1"/>
</dbReference>
<sequence length="159" mass="17138">MTRPRLPHRGTRRTSAGFTLIEMLVVLAVLAVSAALVPLAVGPVRERNLLARSSASLADLIARARATAIRDGRTTRLVFDLEHRTVLLAGTSRRVRLDPSLDLILTTAQEAERDGRRALLFLPDGTATGGRLRVTIAGGRAPGRSLSVSWLTGAVSRER</sequence>
<evidence type="ECO:0000256" key="6">
    <source>
        <dbReference type="ARBA" id="ARBA00022692"/>
    </source>
</evidence>
<dbReference type="SUPFAM" id="SSF54523">
    <property type="entry name" value="Pili subunits"/>
    <property type="match status" value="1"/>
</dbReference>
<feature type="domain" description="General secretion pathway GspH" evidence="12">
    <location>
        <begin position="56"/>
        <end position="151"/>
    </location>
</feature>
<evidence type="ECO:0000313" key="14">
    <source>
        <dbReference type="Proteomes" id="UP000297535"/>
    </source>
</evidence>
<organism evidence="13 14">
    <name type="scientific">Methylobacterium nonmethylotrophicum</name>
    <dbReference type="NCBI Taxonomy" id="1141884"/>
    <lineage>
        <taxon>Bacteria</taxon>
        <taxon>Pseudomonadati</taxon>
        <taxon>Pseudomonadota</taxon>
        <taxon>Alphaproteobacteria</taxon>
        <taxon>Hyphomicrobiales</taxon>
        <taxon>Methylobacteriaceae</taxon>
        <taxon>Methylobacterium</taxon>
    </lineage>
</organism>
<name>A0A4Z0NW79_9HYPH</name>
<comment type="caution">
    <text evidence="13">The sequence shown here is derived from an EMBL/GenBank/DDBJ whole genome shotgun (WGS) entry which is preliminary data.</text>
</comment>
<evidence type="ECO:0000256" key="8">
    <source>
        <dbReference type="ARBA" id="ARBA00023136"/>
    </source>
</evidence>
<keyword evidence="8 11" id="KW-0472">Membrane</keyword>
<dbReference type="PRINTS" id="PR00885">
    <property type="entry name" value="BCTERIALGSPH"/>
</dbReference>
<dbReference type="AlphaFoldDB" id="A0A4Z0NW79"/>
<dbReference type="InterPro" id="IPR022346">
    <property type="entry name" value="T2SS_GspH"/>
</dbReference>
<protein>
    <recommendedName>
        <fullName evidence="2">Type II secretion system protein H</fullName>
    </recommendedName>
    <alternativeName>
        <fullName evidence="10">General secretion pathway protein H</fullName>
    </alternativeName>
</protein>
<dbReference type="OrthoDB" id="8481584at2"/>
<comment type="similarity">
    <text evidence="9">Belongs to the GSP H family.</text>
</comment>
<comment type="subcellular location">
    <subcellularLocation>
        <location evidence="1">Cell inner membrane</location>
        <topology evidence="1">Single-pass membrane protein</topology>
    </subcellularLocation>
</comment>
<feature type="transmembrane region" description="Helical" evidence="11">
    <location>
        <begin position="20"/>
        <end position="41"/>
    </location>
</feature>
<dbReference type="GO" id="GO:0015627">
    <property type="term" value="C:type II protein secretion system complex"/>
    <property type="evidence" value="ECO:0007669"/>
    <property type="project" value="InterPro"/>
</dbReference>
<accession>A0A4Z0NW79</accession>
<keyword evidence="4" id="KW-0488">Methylation</keyword>
<dbReference type="InterPro" id="IPR012902">
    <property type="entry name" value="N_methyl_site"/>
</dbReference>
<evidence type="ECO:0000256" key="11">
    <source>
        <dbReference type="SAM" id="Phobius"/>
    </source>
</evidence>
<keyword evidence="3" id="KW-1003">Cell membrane</keyword>
<dbReference type="PROSITE" id="PS00409">
    <property type="entry name" value="PROKAR_NTER_METHYL"/>
    <property type="match status" value="1"/>
</dbReference>
<evidence type="ECO:0000313" key="13">
    <source>
        <dbReference type="EMBL" id="TGE01038.1"/>
    </source>
</evidence>
<dbReference type="Gene3D" id="3.30.700.10">
    <property type="entry name" value="Glycoprotein, Type 4 Pilin"/>
    <property type="match status" value="1"/>
</dbReference>
<dbReference type="EMBL" id="SRLB01000004">
    <property type="protein sequence ID" value="TGE01038.1"/>
    <property type="molecule type" value="Genomic_DNA"/>
</dbReference>
<dbReference type="GO" id="GO:0015628">
    <property type="term" value="P:protein secretion by the type II secretion system"/>
    <property type="evidence" value="ECO:0007669"/>
    <property type="project" value="InterPro"/>
</dbReference>
<evidence type="ECO:0000256" key="2">
    <source>
        <dbReference type="ARBA" id="ARBA00021549"/>
    </source>
</evidence>
<evidence type="ECO:0000256" key="3">
    <source>
        <dbReference type="ARBA" id="ARBA00022475"/>
    </source>
</evidence>
<dbReference type="InterPro" id="IPR045584">
    <property type="entry name" value="Pilin-like"/>
</dbReference>
<dbReference type="RefSeq" id="WP_135413642.1">
    <property type="nucleotide sequence ID" value="NZ_SRLB01000004.1"/>
</dbReference>
<evidence type="ECO:0000256" key="10">
    <source>
        <dbReference type="ARBA" id="ARBA00030775"/>
    </source>
</evidence>
<dbReference type="GO" id="GO:0005886">
    <property type="term" value="C:plasma membrane"/>
    <property type="evidence" value="ECO:0007669"/>
    <property type="project" value="UniProtKB-SubCell"/>
</dbReference>
<proteinExistence type="inferred from homology"/>
<reference evidence="13 14" key="1">
    <citation type="submission" date="2019-04" db="EMBL/GenBank/DDBJ databases">
        <authorList>
            <person name="Feng G."/>
            <person name="Zhu H."/>
        </authorList>
    </citation>
    <scope>NUCLEOTIDE SEQUENCE [LARGE SCALE GENOMIC DNA]</scope>
    <source>
        <strain evidence="13 14">6HR-1</strain>
    </source>
</reference>
<dbReference type="InterPro" id="IPR002416">
    <property type="entry name" value="T2SS_protein-GspH"/>
</dbReference>
<dbReference type="Pfam" id="PF07963">
    <property type="entry name" value="N_methyl"/>
    <property type="match status" value="1"/>
</dbReference>
<gene>
    <name evidence="13" type="primary">gspH</name>
    <name evidence="13" type="ORF">EU555_05370</name>
</gene>